<evidence type="ECO:0000313" key="2">
    <source>
        <dbReference type="EMBL" id="HER95607.1"/>
    </source>
</evidence>
<gene>
    <name evidence="2" type="ORF">ENO59_03695</name>
</gene>
<feature type="domain" description="DUF2249" evidence="1">
    <location>
        <begin position="19"/>
        <end position="86"/>
    </location>
</feature>
<dbReference type="InterPro" id="IPR018720">
    <property type="entry name" value="DUF2249"/>
</dbReference>
<organism evidence="2">
    <name type="scientific">Rhodothermus marinus</name>
    <name type="common">Rhodothermus obamensis</name>
    <dbReference type="NCBI Taxonomy" id="29549"/>
    <lineage>
        <taxon>Bacteria</taxon>
        <taxon>Pseudomonadati</taxon>
        <taxon>Rhodothermota</taxon>
        <taxon>Rhodothermia</taxon>
        <taxon>Rhodothermales</taxon>
        <taxon>Rhodothermaceae</taxon>
        <taxon>Rhodothermus</taxon>
    </lineage>
</organism>
<dbReference type="EMBL" id="DSGB01000004">
    <property type="protein sequence ID" value="HER95607.1"/>
    <property type="molecule type" value="Genomic_DNA"/>
</dbReference>
<comment type="caution">
    <text evidence="2">The sequence shown here is derived from an EMBL/GenBank/DDBJ whole genome shotgun (WGS) entry which is preliminary data.</text>
</comment>
<dbReference type="Pfam" id="PF10006">
    <property type="entry name" value="DUF2249"/>
    <property type="match status" value="1"/>
</dbReference>
<name>A0A7V2AZN4_RHOMR</name>
<accession>A0A7V2AZN4</accession>
<dbReference type="AlphaFoldDB" id="A0A7V2AZN4"/>
<reference evidence="2" key="1">
    <citation type="journal article" date="2020" name="mSystems">
        <title>Genome- and Community-Level Interaction Insights into Carbon Utilization and Element Cycling Functions of Hydrothermarchaeota in Hydrothermal Sediment.</title>
        <authorList>
            <person name="Zhou Z."/>
            <person name="Liu Y."/>
            <person name="Xu W."/>
            <person name="Pan J."/>
            <person name="Luo Z.H."/>
            <person name="Li M."/>
        </authorList>
    </citation>
    <scope>NUCLEOTIDE SEQUENCE [LARGE SCALE GENOMIC DNA]</scope>
    <source>
        <strain evidence="2">SpSt-143</strain>
    </source>
</reference>
<protein>
    <submittedName>
        <fullName evidence="2">DUF2249 domain-containing protein</fullName>
    </submittedName>
</protein>
<evidence type="ECO:0000259" key="1">
    <source>
        <dbReference type="Pfam" id="PF10006"/>
    </source>
</evidence>
<proteinExistence type="predicted"/>
<sequence length="95" mass="10797">MANQIPTFLATLPASHFVELDVRPILRSGGEPFTLIMETASRVPPGHVLRLRATFKPVPLLGVMRVKGWAHWIAHGEGDDWEVWFYRLDDFKNAT</sequence>